<keyword evidence="4" id="KW-1185">Reference proteome</keyword>
<dbReference type="AlphaFoldDB" id="A0A2M8WKN0"/>
<keyword evidence="2" id="KW-0560">Oxidoreductase</keyword>
<dbReference type="InterPro" id="IPR036291">
    <property type="entry name" value="NAD(P)-bd_dom_sf"/>
</dbReference>
<name>A0A2M8WKN0_9RHOB</name>
<comment type="caution">
    <text evidence="3">The sequence shown here is derived from an EMBL/GenBank/DDBJ whole genome shotgun (WGS) entry which is preliminary data.</text>
</comment>
<dbReference type="GO" id="GO:0016020">
    <property type="term" value="C:membrane"/>
    <property type="evidence" value="ECO:0007669"/>
    <property type="project" value="TreeGrafter"/>
</dbReference>
<dbReference type="InterPro" id="IPR002347">
    <property type="entry name" value="SDR_fam"/>
</dbReference>
<dbReference type="SUPFAM" id="SSF51735">
    <property type="entry name" value="NAD(P)-binding Rossmann-fold domains"/>
    <property type="match status" value="1"/>
</dbReference>
<sequence length="256" mass="27196">MSNMHKPAPRVAGKRLLVVGGTSDIGRAVADAYAAKGWGIDLAARDVRGAARNAGDIQTRHGIDHVAVHPIDILDTGSFEAFIDGLGDLPDTVVCVVGMLGDQPRAQTDPDHATAIMRTNFEGPALLLEALAGRFAARGRGLIVGISSVAGDRGRASNYVYGASKAGFSAYLSGLRNRFGQTNIRIVTVKPGFVRTSMTEGMDLPGVLTATPEAVAQRILALEAGQTNVVYVLRAWRLIMGIIRSLPEPIFKRLKL</sequence>
<dbReference type="Gene3D" id="3.40.50.720">
    <property type="entry name" value="NAD(P)-binding Rossmann-like Domain"/>
    <property type="match status" value="1"/>
</dbReference>
<dbReference type="Proteomes" id="UP000228531">
    <property type="component" value="Unassembled WGS sequence"/>
</dbReference>
<evidence type="ECO:0000313" key="4">
    <source>
        <dbReference type="Proteomes" id="UP000228531"/>
    </source>
</evidence>
<evidence type="ECO:0000256" key="2">
    <source>
        <dbReference type="ARBA" id="ARBA00023002"/>
    </source>
</evidence>
<dbReference type="NCBIfam" id="NF005489">
    <property type="entry name" value="PRK07102.1"/>
    <property type="match status" value="1"/>
</dbReference>
<evidence type="ECO:0000256" key="1">
    <source>
        <dbReference type="ARBA" id="ARBA00006484"/>
    </source>
</evidence>
<reference evidence="3 4" key="1">
    <citation type="submission" date="2017-11" db="EMBL/GenBank/DDBJ databases">
        <title>Genomic Encyclopedia of Archaeal and Bacterial Type Strains, Phase II (KMG-II): From Individual Species to Whole Genera.</title>
        <authorList>
            <person name="Goeker M."/>
        </authorList>
    </citation>
    <scope>NUCLEOTIDE SEQUENCE [LARGE SCALE GENOMIC DNA]</scope>
    <source>
        <strain evidence="3 4">DSM 29128</strain>
    </source>
</reference>
<dbReference type="PANTHER" id="PTHR44196">
    <property type="entry name" value="DEHYDROGENASE/REDUCTASE SDR FAMILY MEMBER 7B"/>
    <property type="match status" value="1"/>
</dbReference>
<dbReference type="CDD" id="cd05233">
    <property type="entry name" value="SDR_c"/>
    <property type="match status" value="1"/>
</dbReference>
<accession>A0A2M8WKN0</accession>
<dbReference type="GO" id="GO:0016491">
    <property type="term" value="F:oxidoreductase activity"/>
    <property type="evidence" value="ECO:0007669"/>
    <property type="project" value="UniProtKB-KW"/>
</dbReference>
<dbReference type="EMBL" id="PGTY01000001">
    <property type="protein sequence ID" value="PJI91470.1"/>
    <property type="molecule type" value="Genomic_DNA"/>
</dbReference>
<dbReference type="Pfam" id="PF00106">
    <property type="entry name" value="adh_short"/>
    <property type="match status" value="1"/>
</dbReference>
<protein>
    <submittedName>
        <fullName evidence="3">Short-subunit dehydrogenase</fullName>
    </submittedName>
</protein>
<dbReference type="RefSeq" id="WP_245834113.1">
    <property type="nucleotide sequence ID" value="NZ_PGTY01000001.1"/>
</dbReference>
<organism evidence="3 4">
    <name type="scientific">Yoonia maricola</name>
    <dbReference type="NCBI Taxonomy" id="420999"/>
    <lineage>
        <taxon>Bacteria</taxon>
        <taxon>Pseudomonadati</taxon>
        <taxon>Pseudomonadota</taxon>
        <taxon>Alphaproteobacteria</taxon>
        <taxon>Rhodobacterales</taxon>
        <taxon>Paracoccaceae</taxon>
        <taxon>Yoonia</taxon>
    </lineage>
</organism>
<comment type="similarity">
    <text evidence="1">Belongs to the short-chain dehydrogenases/reductases (SDR) family.</text>
</comment>
<dbReference type="PANTHER" id="PTHR44196:SF1">
    <property type="entry name" value="DEHYDROGENASE_REDUCTASE SDR FAMILY MEMBER 7B"/>
    <property type="match status" value="1"/>
</dbReference>
<dbReference type="PRINTS" id="PR00081">
    <property type="entry name" value="GDHRDH"/>
</dbReference>
<evidence type="ECO:0000313" key="3">
    <source>
        <dbReference type="EMBL" id="PJI91470.1"/>
    </source>
</evidence>
<gene>
    <name evidence="3" type="ORF">BC777_0298</name>
</gene>
<proteinExistence type="inferred from homology"/>